<dbReference type="SUPFAM" id="SSF54768">
    <property type="entry name" value="dsRNA-binding domain-like"/>
    <property type="match status" value="1"/>
</dbReference>
<dbReference type="InterPro" id="IPR036389">
    <property type="entry name" value="RNase_III_sf"/>
</dbReference>
<dbReference type="GO" id="GO:0003723">
    <property type="term" value="F:RNA binding"/>
    <property type="evidence" value="ECO:0007669"/>
    <property type="project" value="UniProtKB-UniRule"/>
</dbReference>
<dbReference type="InterPro" id="IPR000999">
    <property type="entry name" value="RNase_III_dom"/>
</dbReference>
<feature type="compositionally biased region" description="Pro residues" evidence="3">
    <location>
        <begin position="307"/>
        <end position="321"/>
    </location>
</feature>
<reference evidence="6" key="1">
    <citation type="submission" date="2020-11" db="EMBL/GenBank/DDBJ databases">
        <authorList>
            <consortium name="DOE Joint Genome Institute"/>
            <person name="Ahrendt S."/>
            <person name="Riley R."/>
            <person name="Andreopoulos W."/>
            <person name="Labutti K."/>
            <person name="Pangilinan J."/>
            <person name="Ruiz-Duenas F.J."/>
            <person name="Barrasa J.M."/>
            <person name="Sanchez-Garcia M."/>
            <person name="Camarero S."/>
            <person name="Miyauchi S."/>
            <person name="Serrano A."/>
            <person name="Linde D."/>
            <person name="Babiker R."/>
            <person name="Drula E."/>
            <person name="Ayuso-Fernandez I."/>
            <person name="Pacheco R."/>
            <person name="Padilla G."/>
            <person name="Ferreira P."/>
            <person name="Barriuso J."/>
            <person name="Kellner H."/>
            <person name="Castanera R."/>
            <person name="Alfaro M."/>
            <person name="Ramirez L."/>
            <person name="Pisabarro A.G."/>
            <person name="Kuo A."/>
            <person name="Tritt A."/>
            <person name="Lipzen A."/>
            <person name="He G."/>
            <person name="Yan M."/>
            <person name="Ng V."/>
            <person name="Cullen D."/>
            <person name="Martin F."/>
            <person name="Rosso M.-N."/>
            <person name="Henrissat B."/>
            <person name="Hibbett D."/>
            <person name="Martinez A.T."/>
            <person name="Grigoriev I.V."/>
        </authorList>
    </citation>
    <scope>NUCLEOTIDE SEQUENCE</scope>
    <source>
        <strain evidence="6">MF-IS2</strain>
    </source>
</reference>
<evidence type="ECO:0000256" key="3">
    <source>
        <dbReference type="SAM" id="MobiDB-lite"/>
    </source>
</evidence>
<feature type="region of interest" description="Disordered" evidence="3">
    <location>
        <begin position="209"/>
        <end position="263"/>
    </location>
</feature>
<dbReference type="PROSITE" id="PS50137">
    <property type="entry name" value="DS_RBD"/>
    <property type="match status" value="1"/>
</dbReference>
<feature type="domain" description="RNase III" evidence="5">
    <location>
        <begin position="41"/>
        <end position="155"/>
    </location>
</feature>
<feature type="compositionally biased region" description="Polar residues" evidence="3">
    <location>
        <begin position="192"/>
        <end position="202"/>
    </location>
</feature>
<protein>
    <recommendedName>
        <fullName evidence="8">DRBM domain-containing protein</fullName>
    </recommendedName>
</protein>
<feature type="compositionally biased region" description="Polar residues" evidence="3">
    <location>
        <begin position="219"/>
        <end position="238"/>
    </location>
</feature>
<dbReference type="PROSITE" id="PS50142">
    <property type="entry name" value="RNASE_3_2"/>
    <property type="match status" value="1"/>
</dbReference>
<dbReference type="Gene3D" id="3.30.160.20">
    <property type="match status" value="1"/>
</dbReference>
<proteinExistence type="predicted"/>
<feature type="compositionally biased region" description="Low complexity" evidence="3">
    <location>
        <begin position="1"/>
        <end position="16"/>
    </location>
</feature>
<organism evidence="6 7">
    <name type="scientific">Macrolepiota fuliginosa MF-IS2</name>
    <dbReference type="NCBI Taxonomy" id="1400762"/>
    <lineage>
        <taxon>Eukaryota</taxon>
        <taxon>Fungi</taxon>
        <taxon>Dikarya</taxon>
        <taxon>Basidiomycota</taxon>
        <taxon>Agaricomycotina</taxon>
        <taxon>Agaricomycetes</taxon>
        <taxon>Agaricomycetidae</taxon>
        <taxon>Agaricales</taxon>
        <taxon>Agaricineae</taxon>
        <taxon>Agaricaceae</taxon>
        <taxon>Macrolepiota</taxon>
    </lineage>
</organism>
<evidence type="ECO:0000256" key="2">
    <source>
        <dbReference type="PROSITE-ProRule" id="PRU00266"/>
    </source>
</evidence>
<evidence type="ECO:0000256" key="1">
    <source>
        <dbReference type="ARBA" id="ARBA00022884"/>
    </source>
</evidence>
<dbReference type="Proteomes" id="UP000807342">
    <property type="component" value="Unassembled WGS sequence"/>
</dbReference>
<feature type="region of interest" description="Disordered" evidence="3">
    <location>
        <begin position="1"/>
        <end position="36"/>
    </location>
</feature>
<feature type="compositionally biased region" description="Polar residues" evidence="3">
    <location>
        <begin position="282"/>
        <end position="297"/>
    </location>
</feature>
<feature type="compositionally biased region" description="Low complexity" evidence="3">
    <location>
        <begin position="253"/>
        <end position="263"/>
    </location>
</feature>
<dbReference type="OrthoDB" id="2392202at2759"/>
<sequence length="395" mass="43318">MHAFSSTSSGAFPSPSLKRTRSGELSRPPGDIPHLPDITNDLVLEVYAHESLRPPDATKPEAFTDNTRLAQFGKKVLDTAVFLVLFQKKPFLSLGEIENRKEELLDDDTVQRWVNSYQLARRIRCAPEYRAKMQTPEECRRVFCAYVGAVFRDSGQEAVTKWLELLVQYHELQAPSAATASDIPPAKKIKNEPTSSSLTSFRVASPTLSSSSSVTASSHNQPYSPTSPYLNTPSQSYPSAHLARQAPPHMSKPSSYQAQQSPQLSQFSQLFQSLATLSQSRSLQAMTGNQSQRTQLTAVDGKSPVSPKMPSPAGRPNPLAPATPNAPFLPMFNQTASQRGVKVDYQAEFSGPSHAGQWTVQCIVNGIRKGEGKGSSKQIAKEEAARQAYYSMGWT</sequence>
<dbReference type="SMART" id="SM00358">
    <property type="entry name" value="DSRM"/>
    <property type="match status" value="1"/>
</dbReference>
<dbReference type="SUPFAM" id="SSF69065">
    <property type="entry name" value="RNase III domain-like"/>
    <property type="match status" value="1"/>
</dbReference>
<evidence type="ECO:0000313" key="6">
    <source>
        <dbReference type="EMBL" id="KAF9447800.1"/>
    </source>
</evidence>
<dbReference type="Gene3D" id="1.10.1520.10">
    <property type="entry name" value="Ribonuclease III domain"/>
    <property type="match status" value="1"/>
</dbReference>
<dbReference type="CDD" id="cd00048">
    <property type="entry name" value="DSRM_SF"/>
    <property type="match status" value="1"/>
</dbReference>
<feature type="region of interest" description="Disordered" evidence="3">
    <location>
        <begin position="183"/>
        <end position="202"/>
    </location>
</feature>
<dbReference type="GO" id="GO:0006396">
    <property type="term" value="P:RNA processing"/>
    <property type="evidence" value="ECO:0007669"/>
    <property type="project" value="InterPro"/>
</dbReference>
<dbReference type="InterPro" id="IPR014720">
    <property type="entry name" value="dsRBD_dom"/>
</dbReference>
<evidence type="ECO:0008006" key="8">
    <source>
        <dbReference type="Google" id="ProtNLM"/>
    </source>
</evidence>
<dbReference type="GO" id="GO:0004525">
    <property type="term" value="F:ribonuclease III activity"/>
    <property type="evidence" value="ECO:0007669"/>
    <property type="project" value="InterPro"/>
</dbReference>
<feature type="compositionally biased region" description="Low complexity" evidence="3">
    <location>
        <begin position="209"/>
        <end position="218"/>
    </location>
</feature>
<keyword evidence="7" id="KW-1185">Reference proteome</keyword>
<name>A0A9P5XDZ4_9AGAR</name>
<feature type="region of interest" description="Disordered" evidence="3">
    <location>
        <begin position="282"/>
        <end position="323"/>
    </location>
</feature>
<keyword evidence="1 2" id="KW-0694">RNA-binding</keyword>
<accession>A0A9P5XDZ4</accession>
<gene>
    <name evidence="6" type="ORF">P691DRAFT_706120</name>
</gene>
<feature type="domain" description="DRBM" evidence="4">
    <location>
        <begin position="311"/>
        <end position="394"/>
    </location>
</feature>
<evidence type="ECO:0000259" key="5">
    <source>
        <dbReference type="PROSITE" id="PS50142"/>
    </source>
</evidence>
<evidence type="ECO:0000313" key="7">
    <source>
        <dbReference type="Proteomes" id="UP000807342"/>
    </source>
</evidence>
<dbReference type="AlphaFoldDB" id="A0A9P5XDZ4"/>
<comment type="caution">
    <text evidence="6">The sequence shown here is derived from an EMBL/GenBank/DDBJ whole genome shotgun (WGS) entry which is preliminary data.</text>
</comment>
<dbReference type="EMBL" id="MU151185">
    <property type="protein sequence ID" value="KAF9447800.1"/>
    <property type="molecule type" value="Genomic_DNA"/>
</dbReference>
<dbReference type="Pfam" id="PF00035">
    <property type="entry name" value="dsrm"/>
    <property type="match status" value="1"/>
</dbReference>
<evidence type="ECO:0000259" key="4">
    <source>
        <dbReference type="PROSITE" id="PS50137"/>
    </source>
</evidence>